<keyword evidence="2 8" id="KW-0813">Transport</keyword>
<gene>
    <name evidence="10" type="ORF">J8N05_37815</name>
</gene>
<dbReference type="EMBL" id="JAGPYQ010000002">
    <property type="protein sequence ID" value="MBQ0853927.1"/>
    <property type="molecule type" value="Genomic_DNA"/>
</dbReference>
<dbReference type="InterPro" id="IPR001080">
    <property type="entry name" value="3Fe4S_ferredoxin"/>
</dbReference>
<evidence type="ECO:0000256" key="6">
    <source>
        <dbReference type="ARBA" id="ARBA00023014"/>
    </source>
</evidence>
<sequence>MRITVDEEKCCGAGQCVVIAPEVFDQRDEDGIVVLLDASPAADRYEGARESAGVCPAAAIQLHEDA</sequence>
<dbReference type="Pfam" id="PF13370">
    <property type="entry name" value="Fer4_13"/>
    <property type="match status" value="1"/>
</dbReference>
<dbReference type="PANTHER" id="PTHR36923:SF3">
    <property type="entry name" value="FERREDOXIN"/>
    <property type="match status" value="1"/>
</dbReference>
<evidence type="ECO:0000259" key="9">
    <source>
        <dbReference type="PROSITE" id="PS51379"/>
    </source>
</evidence>
<dbReference type="AlphaFoldDB" id="A0A940Y6A4"/>
<evidence type="ECO:0000256" key="2">
    <source>
        <dbReference type="ARBA" id="ARBA00022448"/>
    </source>
</evidence>
<evidence type="ECO:0000313" key="11">
    <source>
        <dbReference type="Proteomes" id="UP000677413"/>
    </source>
</evidence>
<evidence type="ECO:0000313" key="10">
    <source>
        <dbReference type="EMBL" id="MBQ0853927.1"/>
    </source>
</evidence>
<keyword evidence="6 8" id="KW-0411">Iron-sulfur</keyword>
<comment type="function">
    <text evidence="8">Ferredoxins are iron-sulfur proteins that transfer electrons in a wide variety of metabolic reactions.</text>
</comment>
<name>A0A940Y6A4_9ACTN</name>
<dbReference type="GO" id="GO:0051538">
    <property type="term" value="F:3 iron, 4 sulfur cluster binding"/>
    <property type="evidence" value="ECO:0007669"/>
    <property type="project" value="UniProtKB-KW"/>
</dbReference>
<keyword evidence="3 8" id="KW-0479">Metal-binding</keyword>
<evidence type="ECO:0000256" key="7">
    <source>
        <dbReference type="ARBA" id="ARBA00023291"/>
    </source>
</evidence>
<dbReference type="InterPro" id="IPR017896">
    <property type="entry name" value="4Fe4S_Fe-S-bd"/>
</dbReference>
<keyword evidence="7" id="KW-0003">3Fe-4S</keyword>
<evidence type="ECO:0000256" key="3">
    <source>
        <dbReference type="ARBA" id="ARBA00022723"/>
    </source>
</evidence>
<protein>
    <recommendedName>
        <fullName evidence="8">Ferredoxin</fullName>
    </recommendedName>
</protein>
<dbReference type="Proteomes" id="UP000677413">
    <property type="component" value="Unassembled WGS sequence"/>
</dbReference>
<feature type="domain" description="4Fe-4S ferredoxin-type" evidence="9">
    <location>
        <begin position="1"/>
        <end position="29"/>
    </location>
</feature>
<keyword evidence="4 8" id="KW-0249">Electron transport</keyword>
<dbReference type="RefSeq" id="WP_210891264.1">
    <property type="nucleotide sequence ID" value="NZ_JAGPYQ010000002.1"/>
</dbReference>
<dbReference type="InterPro" id="IPR051269">
    <property type="entry name" value="Fe-S_cluster_ET"/>
</dbReference>
<dbReference type="PROSITE" id="PS51379">
    <property type="entry name" value="4FE4S_FER_2"/>
    <property type="match status" value="1"/>
</dbReference>
<dbReference type="GO" id="GO:0009055">
    <property type="term" value="F:electron transfer activity"/>
    <property type="evidence" value="ECO:0007669"/>
    <property type="project" value="UniProtKB-UniRule"/>
</dbReference>
<comment type="caution">
    <text evidence="10">The sequence shown here is derived from an EMBL/GenBank/DDBJ whole genome shotgun (WGS) entry which is preliminary data.</text>
</comment>
<reference evidence="10 11" key="1">
    <citation type="submission" date="2021-04" db="EMBL/GenBank/DDBJ databases">
        <authorList>
            <person name="Tang X."/>
            <person name="Zhou X."/>
            <person name="Chen X."/>
            <person name="Cernava T."/>
            <person name="Zhang C."/>
        </authorList>
    </citation>
    <scope>NUCLEOTIDE SEQUENCE [LARGE SCALE GENOMIC DNA]</scope>
    <source>
        <strain evidence="10 11">BH-SS-21</strain>
    </source>
</reference>
<accession>A0A940Y6A4</accession>
<dbReference type="SUPFAM" id="SSF54862">
    <property type="entry name" value="4Fe-4S ferredoxins"/>
    <property type="match status" value="1"/>
</dbReference>
<dbReference type="Gene3D" id="3.30.70.20">
    <property type="match status" value="1"/>
</dbReference>
<dbReference type="GO" id="GO:0005506">
    <property type="term" value="F:iron ion binding"/>
    <property type="evidence" value="ECO:0007669"/>
    <property type="project" value="UniProtKB-UniRule"/>
</dbReference>
<evidence type="ECO:0000256" key="8">
    <source>
        <dbReference type="RuleBase" id="RU368020"/>
    </source>
</evidence>
<evidence type="ECO:0000256" key="1">
    <source>
        <dbReference type="ARBA" id="ARBA00001927"/>
    </source>
</evidence>
<dbReference type="PRINTS" id="PR00352">
    <property type="entry name" value="3FE4SFRDOXIN"/>
</dbReference>
<proteinExistence type="predicted"/>
<dbReference type="PANTHER" id="PTHR36923">
    <property type="entry name" value="FERREDOXIN"/>
    <property type="match status" value="1"/>
</dbReference>
<keyword evidence="5 8" id="KW-0408">Iron</keyword>
<keyword evidence="11" id="KW-1185">Reference proteome</keyword>
<organism evidence="10 11">
    <name type="scientific">Streptomyces liliiviolaceus</name>
    <dbReference type="NCBI Taxonomy" id="2823109"/>
    <lineage>
        <taxon>Bacteria</taxon>
        <taxon>Bacillati</taxon>
        <taxon>Actinomycetota</taxon>
        <taxon>Actinomycetes</taxon>
        <taxon>Kitasatosporales</taxon>
        <taxon>Streptomycetaceae</taxon>
        <taxon>Streptomyces</taxon>
    </lineage>
</organism>
<comment type="cofactor">
    <cofactor evidence="1">
        <name>[3Fe-4S] cluster</name>
        <dbReference type="ChEBI" id="CHEBI:21137"/>
    </cofactor>
</comment>
<evidence type="ECO:0000256" key="5">
    <source>
        <dbReference type="ARBA" id="ARBA00023004"/>
    </source>
</evidence>
<evidence type="ECO:0000256" key="4">
    <source>
        <dbReference type="ARBA" id="ARBA00022982"/>
    </source>
</evidence>